<dbReference type="STRING" id="351671.XDD1_3832"/>
<dbReference type="EMBL" id="FO704550">
    <property type="protein sequence ID" value="CDG19517.1"/>
    <property type="molecule type" value="Genomic_DNA"/>
</dbReference>
<evidence type="ECO:0000313" key="1">
    <source>
        <dbReference type="EMBL" id="CDG19517.1"/>
    </source>
</evidence>
<evidence type="ECO:0000313" key="2">
    <source>
        <dbReference type="Proteomes" id="UP000032721"/>
    </source>
</evidence>
<gene>
    <name evidence="1" type="ORF">XDD1_3832</name>
</gene>
<dbReference type="HOGENOM" id="CLU_3259994_0_0_6"/>
<sequence length="42" mass="4815">MHYYGALELLSLPNSVQIDLKLCFSLIHFLSPVSPNIDIKHF</sequence>
<proteinExistence type="predicted"/>
<reference evidence="1 2" key="1">
    <citation type="submission" date="2013-07" db="EMBL/GenBank/DDBJ databases">
        <authorList>
            <person name="Genoscope - CEA"/>
        </authorList>
    </citation>
    <scope>NUCLEOTIDE SEQUENCE [LARGE SCALE GENOMIC DNA]</scope>
    <source>
        <strain evidence="2">FRM16 / DSM 17909</strain>
    </source>
</reference>
<dbReference type="KEGG" id="xdo:XDD1_3832"/>
<dbReference type="Proteomes" id="UP000032721">
    <property type="component" value="Chromosome"/>
</dbReference>
<dbReference type="AlphaFoldDB" id="A0A068QWV4"/>
<accession>A0A068QWV4</accession>
<protein>
    <submittedName>
        <fullName evidence="1">Uncharacterized protein</fullName>
    </submittedName>
</protein>
<name>A0A068QWV4_9GAMM</name>
<organism evidence="1 2">
    <name type="scientific">Xenorhabdus doucetiae</name>
    <dbReference type="NCBI Taxonomy" id="351671"/>
    <lineage>
        <taxon>Bacteria</taxon>
        <taxon>Pseudomonadati</taxon>
        <taxon>Pseudomonadota</taxon>
        <taxon>Gammaproteobacteria</taxon>
        <taxon>Enterobacterales</taxon>
        <taxon>Morganellaceae</taxon>
        <taxon>Xenorhabdus</taxon>
    </lineage>
</organism>